<feature type="transmembrane region" description="Helical" evidence="12">
    <location>
        <begin position="38"/>
        <end position="58"/>
    </location>
</feature>
<name>A0A0S8G8Q9_UNCW3</name>
<dbReference type="PANTHER" id="PTHR14269:SF11">
    <property type="entry name" value="CDP-DIACYLGLYCEROL--GLYCEROL-3-PHOSPHATE 3-PHOSPHATIDYLTRANSFERASE"/>
    <property type="match status" value="1"/>
</dbReference>
<evidence type="ECO:0000256" key="8">
    <source>
        <dbReference type="ARBA" id="ARBA00023136"/>
    </source>
</evidence>
<feature type="transmembrane region" description="Helical" evidence="12">
    <location>
        <begin position="153"/>
        <end position="171"/>
    </location>
</feature>
<proteinExistence type="inferred from homology"/>
<dbReference type="GO" id="GO:0016020">
    <property type="term" value="C:membrane"/>
    <property type="evidence" value="ECO:0007669"/>
    <property type="project" value="UniProtKB-SubCell"/>
</dbReference>
<feature type="transmembrane region" description="Helical" evidence="12">
    <location>
        <begin position="127"/>
        <end position="147"/>
    </location>
</feature>
<feature type="transmembrane region" description="Helical" evidence="12">
    <location>
        <begin position="12"/>
        <end position="32"/>
    </location>
</feature>
<comment type="subcellular location">
    <subcellularLocation>
        <location evidence="1">Membrane</location>
        <topology evidence="1">Multi-pass membrane protein</topology>
    </subcellularLocation>
</comment>
<evidence type="ECO:0000256" key="6">
    <source>
        <dbReference type="ARBA" id="ARBA00022989"/>
    </source>
</evidence>
<dbReference type="InterPro" id="IPR004570">
    <property type="entry name" value="Phosphatidylglycerol_P_synth"/>
</dbReference>
<dbReference type="AlphaFoldDB" id="A0A0S8G8Q9"/>
<reference evidence="13 14" key="1">
    <citation type="journal article" date="2015" name="Microbiome">
        <title>Genomic resolution of linkages in carbon, nitrogen, and sulfur cycling among widespread estuary sediment bacteria.</title>
        <authorList>
            <person name="Baker B.J."/>
            <person name="Lazar C.S."/>
            <person name="Teske A.P."/>
            <person name="Dick G.J."/>
        </authorList>
    </citation>
    <scope>NUCLEOTIDE SEQUENCE [LARGE SCALE GENOMIC DNA]</scope>
    <source>
        <strain evidence="13">SM23_60</strain>
    </source>
</reference>
<comment type="caution">
    <text evidence="13">The sequence shown here is derived from an EMBL/GenBank/DDBJ whole genome shotgun (WGS) entry which is preliminary data.</text>
</comment>
<evidence type="ECO:0000256" key="3">
    <source>
        <dbReference type="ARBA" id="ARBA00022516"/>
    </source>
</evidence>
<evidence type="ECO:0000256" key="5">
    <source>
        <dbReference type="ARBA" id="ARBA00022692"/>
    </source>
</evidence>
<evidence type="ECO:0008006" key="15">
    <source>
        <dbReference type="Google" id="ProtNLM"/>
    </source>
</evidence>
<dbReference type="PROSITE" id="PS00379">
    <property type="entry name" value="CDP_ALCOHOL_P_TRANSF"/>
    <property type="match status" value="1"/>
</dbReference>
<evidence type="ECO:0000256" key="10">
    <source>
        <dbReference type="ARBA" id="ARBA00023264"/>
    </source>
</evidence>
<evidence type="ECO:0000256" key="12">
    <source>
        <dbReference type="SAM" id="Phobius"/>
    </source>
</evidence>
<dbReference type="PANTHER" id="PTHR14269">
    <property type="entry name" value="CDP-DIACYLGLYCEROL--GLYCEROL-3-PHOSPHATE 3-PHOSPHATIDYLTRANSFERASE-RELATED"/>
    <property type="match status" value="1"/>
</dbReference>
<keyword evidence="6 12" id="KW-1133">Transmembrane helix</keyword>
<dbReference type="InterPro" id="IPR050324">
    <property type="entry name" value="CDP-alcohol_PTase-I"/>
</dbReference>
<dbReference type="InterPro" id="IPR000462">
    <property type="entry name" value="CDP-OH_P_trans"/>
</dbReference>
<gene>
    <name evidence="13" type="ORF">AMJ87_10525</name>
</gene>
<evidence type="ECO:0000256" key="1">
    <source>
        <dbReference type="ARBA" id="ARBA00004141"/>
    </source>
</evidence>
<evidence type="ECO:0000256" key="7">
    <source>
        <dbReference type="ARBA" id="ARBA00023098"/>
    </source>
</evidence>
<keyword evidence="7" id="KW-0443">Lipid metabolism</keyword>
<keyword evidence="5 12" id="KW-0812">Transmembrane</keyword>
<evidence type="ECO:0000313" key="14">
    <source>
        <dbReference type="Proteomes" id="UP000051096"/>
    </source>
</evidence>
<keyword evidence="4 11" id="KW-0808">Transferase</keyword>
<dbReference type="Pfam" id="PF01066">
    <property type="entry name" value="CDP-OH_P_transf"/>
    <property type="match status" value="1"/>
</dbReference>
<keyword evidence="8 12" id="KW-0472">Membrane</keyword>
<evidence type="ECO:0000313" key="13">
    <source>
        <dbReference type="EMBL" id="KPK69413.1"/>
    </source>
</evidence>
<accession>A0A0S8G8Q9</accession>
<evidence type="ECO:0000256" key="2">
    <source>
        <dbReference type="ARBA" id="ARBA00010441"/>
    </source>
</evidence>
<evidence type="ECO:0000256" key="9">
    <source>
        <dbReference type="ARBA" id="ARBA00023209"/>
    </source>
</evidence>
<evidence type="ECO:0000256" key="11">
    <source>
        <dbReference type="RuleBase" id="RU003750"/>
    </source>
</evidence>
<protein>
    <recommendedName>
        <fullName evidence="15">CDP-diacylglycerol--glycerol-3-phosphate 3-phosphatidyltransferase</fullName>
    </recommendedName>
</protein>
<dbReference type="GO" id="GO:0046474">
    <property type="term" value="P:glycerophospholipid biosynthetic process"/>
    <property type="evidence" value="ECO:0007669"/>
    <property type="project" value="TreeGrafter"/>
</dbReference>
<dbReference type="GO" id="GO:0008444">
    <property type="term" value="F:CDP-diacylglycerol-glycerol-3-phosphate 3-phosphatidyltransferase activity"/>
    <property type="evidence" value="ECO:0007669"/>
    <property type="project" value="InterPro"/>
</dbReference>
<feature type="transmembrane region" description="Helical" evidence="12">
    <location>
        <begin position="70"/>
        <end position="90"/>
    </location>
</feature>
<keyword evidence="3" id="KW-0444">Lipid biosynthesis</keyword>
<dbReference type="InterPro" id="IPR048254">
    <property type="entry name" value="CDP_ALCOHOL_P_TRANSF_CS"/>
</dbReference>
<keyword evidence="10" id="KW-1208">Phospholipid metabolism</keyword>
<keyword evidence="9" id="KW-0594">Phospholipid biosynthesis</keyword>
<dbReference type="InterPro" id="IPR043130">
    <property type="entry name" value="CDP-OH_PTrfase_TM_dom"/>
</dbReference>
<dbReference type="Proteomes" id="UP000051096">
    <property type="component" value="Unassembled WGS sequence"/>
</dbReference>
<evidence type="ECO:0000256" key="4">
    <source>
        <dbReference type="ARBA" id="ARBA00022679"/>
    </source>
</evidence>
<dbReference type="Gene3D" id="1.20.120.1760">
    <property type="match status" value="1"/>
</dbReference>
<dbReference type="PIRSF" id="PIRSF000847">
    <property type="entry name" value="Phos_ph_gly_syn"/>
    <property type="match status" value="1"/>
</dbReference>
<sequence length="181" mass="20090">MTNETSTRHIATVSNVITVSRLILLPFIVYFLLVDQRITAFVIMFIALLTDAADGFLARTLHQESEVGKVLDPVCDKVSLIVILITLYIIEVIPLWGVIVIVARDVLILIGSYVLYRHKAVVFKSNLLGKVTGVIFAALILAYTIGLNRLGEILLYVSIPAILGSFAIYLGRYIKIMKGER</sequence>
<comment type="similarity">
    <text evidence="2 11">Belongs to the CDP-alcohol phosphatidyltransferase class-I family.</text>
</comment>
<organism evidence="13 14">
    <name type="scientific">candidate division WOR_3 bacterium SM23_60</name>
    <dbReference type="NCBI Taxonomy" id="1703780"/>
    <lineage>
        <taxon>Bacteria</taxon>
        <taxon>Bacteria division WOR-3</taxon>
    </lineage>
</organism>
<dbReference type="EMBL" id="LJUO01000127">
    <property type="protein sequence ID" value="KPK69413.1"/>
    <property type="molecule type" value="Genomic_DNA"/>
</dbReference>